<dbReference type="InterPro" id="IPR010736">
    <property type="entry name" value="SHIPPO-rpt"/>
</dbReference>
<name>A0A670JCW4_PODMU</name>
<evidence type="ECO:0000313" key="2">
    <source>
        <dbReference type="Proteomes" id="UP000472272"/>
    </source>
</evidence>
<evidence type="ECO:0008006" key="3">
    <source>
        <dbReference type="Google" id="ProtNLM"/>
    </source>
</evidence>
<sequence>MPLKSGSNIWPAAFVNSSDEMTLYRSGLPGVANRFHLGAFPWQQGGSPPKRSALSLVMGQRQLTWELSAAQQRNSFGSCQERKIFPVFYPPDRLGNENVPIKGDPDRGPGAYNYAEKDNLLYQLARRPESTKGYTMGARTTPRFGLLSKHVTPDPTAYQSIWIRDHHRRQPTHVSFCSNMPRFSEKLLDKDFYPGPGTYDPYGMPHRHVTWPGKFGAPDWSLIPMPAKRTLRSELLSDKEFRKHRNLVAYLSIYYSD</sequence>
<reference evidence="1 2" key="1">
    <citation type="journal article" date="2019" name="Proc. Natl. Acad. Sci. U.S.A.">
        <title>Regulatory changes in pterin and carotenoid genes underlie balanced color polymorphisms in the wall lizard.</title>
        <authorList>
            <person name="Andrade P."/>
            <person name="Pinho C."/>
            <person name="Perez I de Lanuza G."/>
            <person name="Afonso S."/>
            <person name="Brejcha J."/>
            <person name="Rubin C.J."/>
            <person name="Wallerman O."/>
            <person name="Pereira P."/>
            <person name="Sabatino S.J."/>
            <person name="Bellati A."/>
            <person name="Pellitteri-Rosa D."/>
            <person name="Bosakova Z."/>
            <person name="Bunikis I."/>
            <person name="Carretero M.A."/>
            <person name="Feiner N."/>
            <person name="Marsik P."/>
            <person name="Pauperio F."/>
            <person name="Salvi D."/>
            <person name="Soler L."/>
            <person name="While G.M."/>
            <person name="Uller T."/>
            <person name="Font E."/>
            <person name="Andersson L."/>
            <person name="Carneiro M."/>
        </authorList>
    </citation>
    <scope>NUCLEOTIDE SEQUENCE</scope>
</reference>
<reference evidence="1" key="2">
    <citation type="submission" date="2025-08" db="UniProtKB">
        <authorList>
            <consortium name="Ensembl"/>
        </authorList>
    </citation>
    <scope>IDENTIFICATION</scope>
</reference>
<dbReference type="Proteomes" id="UP000472272">
    <property type="component" value="Chromosome 6"/>
</dbReference>
<dbReference type="Pfam" id="PF07004">
    <property type="entry name" value="SHIPPO-rpt"/>
    <property type="match status" value="1"/>
</dbReference>
<dbReference type="PANTHER" id="PTHR31508">
    <property type="entry name" value="PROTEIN PITCHFORK"/>
    <property type="match status" value="1"/>
</dbReference>
<dbReference type="AlphaFoldDB" id="A0A670JCW4"/>
<accession>A0A670JCW4</accession>
<dbReference type="GeneTree" id="ENSGT00390000001017"/>
<evidence type="ECO:0000313" key="1">
    <source>
        <dbReference type="Ensembl" id="ENSPMRP00000021464.1"/>
    </source>
</evidence>
<dbReference type="GO" id="GO:0008092">
    <property type="term" value="F:cytoskeletal protein binding"/>
    <property type="evidence" value="ECO:0007669"/>
    <property type="project" value="TreeGrafter"/>
</dbReference>
<keyword evidence="2" id="KW-1185">Reference proteome</keyword>
<dbReference type="Ensembl" id="ENSPMRT00000022780.1">
    <property type="protein sequence ID" value="ENSPMRP00000021464.1"/>
    <property type="gene ID" value="ENSPMRG00000013932.1"/>
</dbReference>
<dbReference type="InterPro" id="IPR033602">
    <property type="entry name" value="CIMAP3"/>
</dbReference>
<proteinExistence type="predicted"/>
<protein>
    <recommendedName>
        <fullName evidence="3">Protein pitchfork</fullName>
    </recommendedName>
</protein>
<dbReference type="GO" id="GO:0031344">
    <property type="term" value="P:regulation of cell projection organization"/>
    <property type="evidence" value="ECO:0007669"/>
    <property type="project" value="TreeGrafter"/>
</dbReference>
<organism evidence="1 2">
    <name type="scientific">Podarcis muralis</name>
    <name type="common">Wall lizard</name>
    <name type="synonym">Lacerta muralis</name>
    <dbReference type="NCBI Taxonomy" id="64176"/>
    <lineage>
        <taxon>Eukaryota</taxon>
        <taxon>Metazoa</taxon>
        <taxon>Chordata</taxon>
        <taxon>Craniata</taxon>
        <taxon>Vertebrata</taxon>
        <taxon>Euteleostomi</taxon>
        <taxon>Lepidosauria</taxon>
        <taxon>Squamata</taxon>
        <taxon>Bifurcata</taxon>
        <taxon>Unidentata</taxon>
        <taxon>Episquamata</taxon>
        <taxon>Laterata</taxon>
        <taxon>Lacertibaenia</taxon>
        <taxon>Lacertidae</taxon>
        <taxon>Podarcis</taxon>
    </lineage>
</organism>
<reference evidence="1" key="3">
    <citation type="submission" date="2025-09" db="UniProtKB">
        <authorList>
            <consortium name="Ensembl"/>
        </authorList>
    </citation>
    <scope>IDENTIFICATION</scope>
</reference>
<dbReference type="PANTHER" id="PTHR31508:SF2">
    <property type="entry name" value="PROTEIN PITCHFORK"/>
    <property type="match status" value="1"/>
</dbReference>
<dbReference type="OMA" id="HRHVTWP"/>